<sequence length="374" mass="42069">MEIVKSLRRVLESIPGVSSIFLTDRDGVIVLSVGEELRSRVSLISSLQATQDQTGKLIMGPHLSSVFFYESSQLVILNVAPLTAFIVASPTASTYSILKLREQLEPLLQDIENIVPDIPGGHEGESNGWEKLVEEKDLKVFRRLVHGPYEMYEYKCIGTYYDISPAMFLDVQNDLEFRSNWDTNVLSLDMLKEEDEHELIRWVQRFPYPLYPREYIYTRRTWISVDTNTVIVDSEVIPTHVHDVARQTERSGRKLQWLAGRMDKILRRLKREKPVTVKEEPVMVNAEKKEEVEEEDLKDAIPASSDVEETGSCTDVKEASSTKEAKETNSIVETKGSSSTSATKIPSSSSDTKESSPPSVADPPSEVAATSAKD</sequence>
<dbReference type="GO" id="GO:0008289">
    <property type="term" value="F:lipid binding"/>
    <property type="evidence" value="ECO:0007669"/>
    <property type="project" value="InterPro"/>
</dbReference>
<dbReference type="Pfam" id="PF01852">
    <property type="entry name" value="START"/>
    <property type="match status" value="1"/>
</dbReference>
<dbReference type="Gene3D" id="3.30.450.30">
    <property type="entry name" value="Dynein light chain 2a, cytoplasmic"/>
    <property type="match status" value="1"/>
</dbReference>
<dbReference type="InterPro" id="IPR002913">
    <property type="entry name" value="START_lipid-bd_dom"/>
</dbReference>
<accession>A0A3P7YBW4</accession>
<dbReference type="Pfam" id="PF08923">
    <property type="entry name" value="MAPKK1_Int"/>
    <property type="match status" value="1"/>
</dbReference>
<feature type="compositionally biased region" description="Basic and acidic residues" evidence="1">
    <location>
        <begin position="315"/>
        <end position="327"/>
    </location>
</feature>
<reference evidence="3 4" key="1">
    <citation type="submission" date="2018-11" db="EMBL/GenBank/DDBJ databases">
        <authorList>
            <consortium name="Pathogen Informatics"/>
        </authorList>
    </citation>
    <scope>NUCLEOTIDE SEQUENCE [LARGE SCALE GENOMIC DNA]</scope>
</reference>
<evidence type="ECO:0000259" key="2">
    <source>
        <dbReference type="PROSITE" id="PS50848"/>
    </source>
</evidence>
<reference evidence="5" key="2">
    <citation type="submission" date="2019-09" db="UniProtKB">
        <authorList>
            <consortium name="WormBaseParasite"/>
        </authorList>
    </citation>
    <scope>IDENTIFICATION</scope>
</reference>
<evidence type="ECO:0000313" key="3">
    <source>
        <dbReference type="EMBL" id="VDO70187.1"/>
    </source>
</evidence>
<dbReference type="Gene3D" id="3.30.530.20">
    <property type="match status" value="1"/>
</dbReference>
<evidence type="ECO:0000256" key="1">
    <source>
        <dbReference type="SAM" id="MobiDB-lite"/>
    </source>
</evidence>
<dbReference type="SUPFAM" id="SSF55961">
    <property type="entry name" value="Bet v1-like"/>
    <property type="match status" value="1"/>
</dbReference>
<dbReference type="InterPro" id="IPR051213">
    <property type="entry name" value="START_lipid_transfer"/>
</dbReference>
<dbReference type="InterPro" id="IPR015019">
    <property type="entry name" value="LAMTOR3"/>
</dbReference>
<dbReference type="OrthoDB" id="343907at2759"/>
<dbReference type="GO" id="GO:0005737">
    <property type="term" value="C:cytoplasm"/>
    <property type="evidence" value="ECO:0007669"/>
    <property type="project" value="UniProtKB-ARBA"/>
</dbReference>
<name>A0A3P7YBW4_HELPZ</name>
<organism evidence="3">
    <name type="scientific">Heligmosomoides polygyrus</name>
    <name type="common">Parasitic roundworm</name>
    <dbReference type="NCBI Taxonomy" id="6339"/>
    <lineage>
        <taxon>Eukaryota</taxon>
        <taxon>Metazoa</taxon>
        <taxon>Ecdysozoa</taxon>
        <taxon>Nematoda</taxon>
        <taxon>Chromadorea</taxon>
        <taxon>Rhabditida</taxon>
        <taxon>Rhabditina</taxon>
        <taxon>Rhabditomorpha</taxon>
        <taxon>Strongyloidea</taxon>
        <taxon>Heligmosomidae</taxon>
        <taxon>Heligmosomoides</taxon>
    </lineage>
</organism>
<dbReference type="PANTHER" id="PTHR19308:SF8">
    <property type="entry name" value="STAR-RELATED LIPID TRANSFER PROTEIN 7, MITOCHONDRIAL"/>
    <property type="match status" value="1"/>
</dbReference>
<gene>
    <name evidence="3" type="ORF">HPBE_LOCUS6911</name>
</gene>
<evidence type="ECO:0000313" key="4">
    <source>
        <dbReference type="Proteomes" id="UP000050761"/>
    </source>
</evidence>
<dbReference type="WBParaSite" id="HPBE_0000691001-mRNA-1">
    <property type="protein sequence ID" value="HPBE_0000691001-mRNA-1"/>
    <property type="gene ID" value="HPBE_0000691001"/>
</dbReference>
<feature type="region of interest" description="Disordered" evidence="1">
    <location>
        <begin position="286"/>
        <end position="374"/>
    </location>
</feature>
<dbReference type="GO" id="GO:0032006">
    <property type="term" value="P:regulation of TOR signaling"/>
    <property type="evidence" value="ECO:0007669"/>
    <property type="project" value="InterPro"/>
</dbReference>
<dbReference type="EMBL" id="UZAH01025767">
    <property type="protein sequence ID" value="VDO70187.1"/>
    <property type="molecule type" value="Genomic_DNA"/>
</dbReference>
<dbReference type="InterPro" id="IPR023393">
    <property type="entry name" value="START-like_dom_sf"/>
</dbReference>
<feature type="domain" description="START" evidence="2">
    <location>
        <begin position="125"/>
        <end position="236"/>
    </location>
</feature>
<dbReference type="PROSITE" id="PS50848">
    <property type="entry name" value="START"/>
    <property type="match status" value="1"/>
</dbReference>
<dbReference type="AlphaFoldDB" id="A0A3P7YBW4"/>
<dbReference type="SUPFAM" id="SSF103196">
    <property type="entry name" value="Roadblock/LC7 domain"/>
    <property type="match status" value="1"/>
</dbReference>
<feature type="compositionally biased region" description="Low complexity" evidence="1">
    <location>
        <begin position="337"/>
        <end position="359"/>
    </location>
</feature>
<dbReference type="PANTHER" id="PTHR19308">
    <property type="entry name" value="PHOSPHATIDYLCHOLINE TRANSFER PROTEIN"/>
    <property type="match status" value="1"/>
</dbReference>
<evidence type="ECO:0000313" key="5">
    <source>
        <dbReference type="WBParaSite" id="HPBE_0000691001-mRNA-1"/>
    </source>
</evidence>
<proteinExistence type="predicted"/>
<dbReference type="Proteomes" id="UP000050761">
    <property type="component" value="Unassembled WGS sequence"/>
</dbReference>
<keyword evidence="4" id="KW-1185">Reference proteome</keyword>
<dbReference type="SMART" id="SM01278">
    <property type="entry name" value="MAPKK1_Int"/>
    <property type="match status" value="1"/>
</dbReference>
<protein>
    <submittedName>
        <fullName evidence="5">START domain-containing protein</fullName>
    </submittedName>
</protein>